<accession>A0ABS9D4L8</accession>
<feature type="domain" description="Cytochrome b561 bacterial/Ni-hydrogenase" evidence="7">
    <location>
        <begin position="5"/>
        <end position="178"/>
    </location>
</feature>
<evidence type="ECO:0000256" key="4">
    <source>
        <dbReference type="ARBA" id="ARBA00022989"/>
    </source>
</evidence>
<dbReference type="RefSeq" id="WP_235311400.1">
    <property type="nucleotide sequence ID" value="NZ_JAKGAS010000003.1"/>
</dbReference>
<dbReference type="InterPro" id="IPR011577">
    <property type="entry name" value="Cyt_b561_bac/Ni-Hgenase"/>
</dbReference>
<dbReference type="Gene3D" id="1.20.950.20">
    <property type="entry name" value="Transmembrane di-heme cytochromes, Chain C"/>
    <property type="match status" value="1"/>
</dbReference>
<dbReference type="Pfam" id="PF01292">
    <property type="entry name" value="Ni_hydr_CYTB"/>
    <property type="match status" value="1"/>
</dbReference>
<gene>
    <name evidence="8" type="ORF">L0668_07105</name>
</gene>
<feature type="transmembrane region" description="Helical" evidence="6">
    <location>
        <begin position="40"/>
        <end position="61"/>
    </location>
</feature>
<sequence length="215" mass="24461">MQIKVWDLATRLFHWVLVLNIFLAWYTIENRMIELHEIAGHSLLALLVFRVLWGVIGSSTARFTQFIKYPRVAIRYLINSVKFSTPHSTGHNPAGGWMVIVMLVILGFQVISGMLSNNDLGFSGALSDYVSKGMSDTFTQLHSLSFDFILFIVWIHLVAVFFYVLVKKDNLVKAMFSGDKNIEQTSQSEKVKLAPQYFALICLGCSVSLAYWLWV</sequence>
<organism evidence="8 9">
    <name type="scientific">Paraglaciecola algarum</name>
    <dbReference type="NCBI Taxonomy" id="3050085"/>
    <lineage>
        <taxon>Bacteria</taxon>
        <taxon>Pseudomonadati</taxon>
        <taxon>Pseudomonadota</taxon>
        <taxon>Gammaproteobacteria</taxon>
        <taxon>Alteromonadales</taxon>
        <taxon>Alteromonadaceae</taxon>
        <taxon>Paraglaciecola</taxon>
    </lineage>
</organism>
<dbReference type="InterPro" id="IPR051542">
    <property type="entry name" value="Hydrogenase_cytochrome"/>
</dbReference>
<evidence type="ECO:0000256" key="6">
    <source>
        <dbReference type="SAM" id="Phobius"/>
    </source>
</evidence>
<evidence type="ECO:0000256" key="2">
    <source>
        <dbReference type="ARBA" id="ARBA00022475"/>
    </source>
</evidence>
<evidence type="ECO:0000256" key="5">
    <source>
        <dbReference type="ARBA" id="ARBA00023136"/>
    </source>
</evidence>
<keyword evidence="9" id="KW-1185">Reference proteome</keyword>
<dbReference type="EMBL" id="JAKGAS010000003">
    <property type="protein sequence ID" value="MCF2947868.1"/>
    <property type="molecule type" value="Genomic_DNA"/>
</dbReference>
<feature type="transmembrane region" description="Helical" evidence="6">
    <location>
        <begin position="148"/>
        <end position="166"/>
    </location>
</feature>
<proteinExistence type="predicted"/>
<evidence type="ECO:0000256" key="3">
    <source>
        <dbReference type="ARBA" id="ARBA00022692"/>
    </source>
</evidence>
<dbReference type="PANTHER" id="PTHR30485:SF2">
    <property type="entry name" value="BLL0597 PROTEIN"/>
    <property type="match status" value="1"/>
</dbReference>
<feature type="transmembrane region" description="Helical" evidence="6">
    <location>
        <begin position="12"/>
        <end position="28"/>
    </location>
</feature>
<comment type="subcellular location">
    <subcellularLocation>
        <location evidence="1">Cell membrane</location>
        <topology evidence="1">Multi-pass membrane protein</topology>
    </subcellularLocation>
</comment>
<evidence type="ECO:0000256" key="1">
    <source>
        <dbReference type="ARBA" id="ARBA00004651"/>
    </source>
</evidence>
<feature type="transmembrane region" description="Helical" evidence="6">
    <location>
        <begin position="94"/>
        <end position="115"/>
    </location>
</feature>
<evidence type="ECO:0000313" key="8">
    <source>
        <dbReference type="EMBL" id="MCF2947868.1"/>
    </source>
</evidence>
<dbReference type="SUPFAM" id="SSF81342">
    <property type="entry name" value="Transmembrane di-heme cytochromes"/>
    <property type="match status" value="1"/>
</dbReference>
<evidence type="ECO:0000313" key="9">
    <source>
        <dbReference type="Proteomes" id="UP001521137"/>
    </source>
</evidence>
<evidence type="ECO:0000259" key="7">
    <source>
        <dbReference type="Pfam" id="PF01292"/>
    </source>
</evidence>
<comment type="caution">
    <text evidence="8">The sequence shown here is derived from an EMBL/GenBank/DDBJ whole genome shotgun (WGS) entry which is preliminary data.</text>
</comment>
<name>A0ABS9D4L8_9ALTE</name>
<keyword evidence="3 6" id="KW-0812">Transmembrane</keyword>
<reference evidence="8 9" key="1">
    <citation type="submission" date="2022-01" db="EMBL/GenBank/DDBJ databases">
        <title>Paraglaciecola sp. G1-23.</title>
        <authorList>
            <person name="Jin M.S."/>
            <person name="Han D.M."/>
            <person name="Kim H.M."/>
            <person name="Jeon C.O."/>
        </authorList>
    </citation>
    <scope>NUCLEOTIDE SEQUENCE [LARGE SCALE GENOMIC DNA]</scope>
    <source>
        <strain evidence="8 9">G1-23</strain>
    </source>
</reference>
<feature type="transmembrane region" description="Helical" evidence="6">
    <location>
        <begin position="197"/>
        <end position="214"/>
    </location>
</feature>
<keyword evidence="2" id="KW-1003">Cell membrane</keyword>
<protein>
    <submittedName>
        <fullName evidence="8">Cytochrome b/b6 domain-containing protein</fullName>
    </submittedName>
</protein>
<keyword evidence="5 6" id="KW-0472">Membrane</keyword>
<dbReference type="InterPro" id="IPR016174">
    <property type="entry name" value="Di-haem_cyt_TM"/>
</dbReference>
<keyword evidence="4 6" id="KW-1133">Transmembrane helix</keyword>
<dbReference type="Proteomes" id="UP001521137">
    <property type="component" value="Unassembled WGS sequence"/>
</dbReference>
<dbReference type="PANTHER" id="PTHR30485">
    <property type="entry name" value="NI/FE-HYDROGENASE 1 B-TYPE CYTOCHROME SUBUNIT"/>
    <property type="match status" value="1"/>
</dbReference>